<dbReference type="PANTHER" id="PTHR43618:SF18">
    <property type="entry name" value="SHORT CHAIN DEHYDROGENASE_REDUCTASE FAMILY (AFU_ORTHOLOGUE AFUA_5G12480)"/>
    <property type="match status" value="1"/>
</dbReference>
<gene>
    <name evidence="4" type="ORF">ARAM_001337</name>
</gene>
<protein>
    <submittedName>
        <fullName evidence="4">Uncharacterized protein</fullName>
    </submittedName>
</protein>
<evidence type="ECO:0000256" key="3">
    <source>
        <dbReference type="ARBA" id="ARBA00023002"/>
    </source>
</evidence>
<keyword evidence="3" id="KW-0560">Oxidoreductase</keyword>
<proteinExistence type="inferred from homology"/>
<dbReference type="Gene3D" id="3.40.50.720">
    <property type="entry name" value="NAD(P)-binding Rossmann-like Domain"/>
    <property type="match status" value="1"/>
</dbReference>
<organism evidence="4 5">
    <name type="scientific">Aspergillus rambellii</name>
    <dbReference type="NCBI Taxonomy" id="308745"/>
    <lineage>
        <taxon>Eukaryota</taxon>
        <taxon>Fungi</taxon>
        <taxon>Dikarya</taxon>
        <taxon>Ascomycota</taxon>
        <taxon>Pezizomycotina</taxon>
        <taxon>Eurotiomycetes</taxon>
        <taxon>Eurotiomycetidae</taxon>
        <taxon>Eurotiales</taxon>
        <taxon>Aspergillaceae</taxon>
        <taxon>Aspergillus</taxon>
        <taxon>Aspergillus subgen. Nidulantes</taxon>
    </lineage>
</organism>
<reference evidence="4 5" key="1">
    <citation type="submission" date="2015-02" db="EMBL/GenBank/DDBJ databases">
        <title>Draft Genome Sequences of Two Closely-Related Aflatoxigenic Aspergillus Species Obtained from the Cote d'Ivoire.</title>
        <authorList>
            <person name="Moore G.G."/>
            <person name="Beltz S.B."/>
            <person name="Mack B.M."/>
        </authorList>
    </citation>
    <scope>NUCLEOTIDE SEQUENCE [LARGE SCALE GENOMIC DNA]</scope>
    <source>
        <strain evidence="4 5">SRRC1468</strain>
    </source>
</reference>
<dbReference type="SUPFAM" id="SSF51735">
    <property type="entry name" value="NAD(P)-binding Rossmann-fold domains"/>
    <property type="match status" value="1"/>
</dbReference>
<keyword evidence="2" id="KW-0521">NADP</keyword>
<keyword evidence="5" id="KW-1185">Reference proteome</keyword>
<name>A0A0F8X2I8_9EURO</name>
<dbReference type="Pfam" id="PF00106">
    <property type="entry name" value="adh_short"/>
    <property type="match status" value="1"/>
</dbReference>
<dbReference type="GO" id="GO:0016491">
    <property type="term" value="F:oxidoreductase activity"/>
    <property type="evidence" value="ECO:0007669"/>
    <property type="project" value="UniProtKB-KW"/>
</dbReference>
<dbReference type="InterPro" id="IPR036291">
    <property type="entry name" value="NAD(P)-bd_dom_sf"/>
</dbReference>
<dbReference type="OrthoDB" id="2962696at2759"/>
<evidence type="ECO:0000256" key="1">
    <source>
        <dbReference type="ARBA" id="ARBA00006484"/>
    </source>
</evidence>
<accession>A0A0F8X2I8</accession>
<dbReference type="Proteomes" id="UP000034291">
    <property type="component" value="Unassembled WGS sequence"/>
</dbReference>
<dbReference type="STRING" id="308745.A0A0F8X2I8"/>
<dbReference type="EMBL" id="JZBS01002666">
    <property type="protein sequence ID" value="KKK17742.1"/>
    <property type="molecule type" value="Genomic_DNA"/>
</dbReference>
<comment type="similarity">
    <text evidence="1">Belongs to the short-chain dehydrogenases/reductases (SDR) family.</text>
</comment>
<dbReference type="AlphaFoldDB" id="A0A0F8X2I8"/>
<evidence type="ECO:0000313" key="5">
    <source>
        <dbReference type="Proteomes" id="UP000034291"/>
    </source>
</evidence>
<dbReference type="PANTHER" id="PTHR43618">
    <property type="entry name" value="7-ALPHA-HYDROXYSTEROID DEHYDROGENASE"/>
    <property type="match status" value="1"/>
</dbReference>
<dbReference type="CDD" id="cd05233">
    <property type="entry name" value="SDR_c"/>
    <property type="match status" value="1"/>
</dbReference>
<dbReference type="InterPro" id="IPR002347">
    <property type="entry name" value="SDR_fam"/>
</dbReference>
<dbReference type="PRINTS" id="PR00081">
    <property type="entry name" value="GDHRDH"/>
</dbReference>
<dbReference type="InterPro" id="IPR052178">
    <property type="entry name" value="Sec_Metab_Biosynth_SDR"/>
</dbReference>
<comment type="caution">
    <text evidence="4">The sequence shown here is derived from an EMBL/GenBank/DDBJ whole genome shotgun (WGS) entry which is preliminary data.</text>
</comment>
<sequence length="212" mass="22566">MSHLQNSNLFDIKGLVAVVTGGGSGDNNNNNNNNPDGPKPSISAVRDALWSVPMADFSRVFEVNASGAYYTVIAFLTLLDAANKRRARPEHNRLATPVAQVVVVSSIAGFMRRVPLSFAYSLSKAAANHLVKVLATALAPYLIRVNGIAPGLFYSELSSNDFSPGECAVSGRVVPAAADSHYAGWWGGRYCGVAALDGGGVWRVSQWEYYGS</sequence>
<evidence type="ECO:0000256" key="2">
    <source>
        <dbReference type="ARBA" id="ARBA00022857"/>
    </source>
</evidence>
<evidence type="ECO:0000313" key="4">
    <source>
        <dbReference type="EMBL" id="KKK17742.1"/>
    </source>
</evidence>